<organism evidence="1 2">
    <name type="scientific">Halteria grandinella</name>
    <dbReference type="NCBI Taxonomy" id="5974"/>
    <lineage>
        <taxon>Eukaryota</taxon>
        <taxon>Sar</taxon>
        <taxon>Alveolata</taxon>
        <taxon>Ciliophora</taxon>
        <taxon>Intramacronucleata</taxon>
        <taxon>Spirotrichea</taxon>
        <taxon>Stichotrichia</taxon>
        <taxon>Sporadotrichida</taxon>
        <taxon>Halteriidae</taxon>
        <taxon>Halteria</taxon>
    </lineage>
</organism>
<protein>
    <submittedName>
        <fullName evidence="1">Uncharacterized protein</fullName>
    </submittedName>
</protein>
<sequence>MITIFSSLISFPMALNPSQKIDSSHLSMISATLPIQSSEISSQFSACPLQTFIMHLRQKNYSSQLQQCEISLHLHSWQRKRFLALHWRTSSSLKRSKVHPQGNYQHVHYLLGRHFLQPFCLPQSDFHGCLSF</sequence>
<dbReference type="EMBL" id="RRYP01011023">
    <property type="protein sequence ID" value="TNV78015.1"/>
    <property type="molecule type" value="Genomic_DNA"/>
</dbReference>
<accession>A0A8J8NP40</accession>
<dbReference type="Proteomes" id="UP000785679">
    <property type="component" value="Unassembled WGS sequence"/>
</dbReference>
<keyword evidence="2" id="KW-1185">Reference proteome</keyword>
<evidence type="ECO:0000313" key="2">
    <source>
        <dbReference type="Proteomes" id="UP000785679"/>
    </source>
</evidence>
<dbReference type="AlphaFoldDB" id="A0A8J8NP40"/>
<evidence type="ECO:0000313" key="1">
    <source>
        <dbReference type="EMBL" id="TNV78015.1"/>
    </source>
</evidence>
<gene>
    <name evidence="1" type="ORF">FGO68_gene12919</name>
</gene>
<reference evidence="1" key="1">
    <citation type="submission" date="2019-06" db="EMBL/GenBank/DDBJ databases">
        <authorList>
            <person name="Zheng W."/>
        </authorList>
    </citation>
    <scope>NUCLEOTIDE SEQUENCE</scope>
    <source>
        <strain evidence="1">QDHG01</strain>
    </source>
</reference>
<name>A0A8J8NP40_HALGN</name>
<proteinExistence type="predicted"/>
<comment type="caution">
    <text evidence="1">The sequence shown here is derived from an EMBL/GenBank/DDBJ whole genome shotgun (WGS) entry which is preliminary data.</text>
</comment>